<sequence>MTALVARTGRHQQRYAEGYRLVAGCIPYRLKEGVFDFNNIEQNMEVLMVTSQRGGVFLFPKGGWETDETVEEAACREALEEAGVRGQMKAYLGSWDFKSKRQQGYSCPEGLCRGYMYALTVTEELASWPEQHHRQRQWFSVADALKHCGHDWMREALDKFVKDFSSTSSTASNVSSVEESTHPSHGD</sequence>
<name>A0ACC2BEG3_DIPCM</name>
<dbReference type="EMBL" id="CM055107">
    <property type="protein sequence ID" value="KAJ7528095.1"/>
    <property type="molecule type" value="Genomic_DNA"/>
</dbReference>
<gene>
    <name evidence="1" type="ORF">O6H91_16G083600</name>
</gene>
<organism evidence="1 2">
    <name type="scientific">Diphasiastrum complanatum</name>
    <name type="common">Issler's clubmoss</name>
    <name type="synonym">Lycopodium complanatum</name>
    <dbReference type="NCBI Taxonomy" id="34168"/>
    <lineage>
        <taxon>Eukaryota</taxon>
        <taxon>Viridiplantae</taxon>
        <taxon>Streptophyta</taxon>
        <taxon>Embryophyta</taxon>
        <taxon>Tracheophyta</taxon>
        <taxon>Lycopodiopsida</taxon>
        <taxon>Lycopodiales</taxon>
        <taxon>Lycopodiaceae</taxon>
        <taxon>Lycopodioideae</taxon>
        <taxon>Diphasiastrum</taxon>
    </lineage>
</organism>
<dbReference type="Proteomes" id="UP001162992">
    <property type="component" value="Chromosome 16"/>
</dbReference>
<evidence type="ECO:0000313" key="1">
    <source>
        <dbReference type="EMBL" id="KAJ7528095.1"/>
    </source>
</evidence>
<keyword evidence="2" id="KW-1185">Reference proteome</keyword>
<evidence type="ECO:0000313" key="2">
    <source>
        <dbReference type="Proteomes" id="UP001162992"/>
    </source>
</evidence>
<protein>
    <submittedName>
        <fullName evidence="1">Uncharacterized protein</fullName>
    </submittedName>
</protein>
<comment type="caution">
    <text evidence="1">The sequence shown here is derived from an EMBL/GenBank/DDBJ whole genome shotgun (WGS) entry which is preliminary data.</text>
</comment>
<reference evidence="2" key="1">
    <citation type="journal article" date="2024" name="Proc. Natl. Acad. Sci. U.S.A.">
        <title>Extraordinary preservation of gene collinearity over three hundred million years revealed in homosporous lycophytes.</title>
        <authorList>
            <person name="Li C."/>
            <person name="Wickell D."/>
            <person name="Kuo L.Y."/>
            <person name="Chen X."/>
            <person name="Nie B."/>
            <person name="Liao X."/>
            <person name="Peng D."/>
            <person name="Ji J."/>
            <person name="Jenkins J."/>
            <person name="Williams M."/>
            <person name="Shu S."/>
            <person name="Plott C."/>
            <person name="Barry K."/>
            <person name="Rajasekar S."/>
            <person name="Grimwood J."/>
            <person name="Han X."/>
            <person name="Sun S."/>
            <person name="Hou Z."/>
            <person name="He W."/>
            <person name="Dai G."/>
            <person name="Sun C."/>
            <person name="Schmutz J."/>
            <person name="Leebens-Mack J.H."/>
            <person name="Li F.W."/>
            <person name="Wang L."/>
        </authorList>
    </citation>
    <scope>NUCLEOTIDE SEQUENCE [LARGE SCALE GENOMIC DNA]</scope>
    <source>
        <strain evidence="2">cv. PW_Plant_1</strain>
    </source>
</reference>
<proteinExistence type="predicted"/>
<accession>A0ACC2BEG3</accession>